<gene>
    <name evidence="3" type="ORF">AAG570_010800</name>
</gene>
<protein>
    <recommendedName>
        <fullName evidence="5">Secreted protein</fullName>
    </recommendedName>
</protein>
<evidence type="ECO:0000313" key="3">
    <source>
        <dbReference type="EMBL" id="KAL1132848.1"/>
    </source>
</evidence>
<organism evidence="3 4">
    <name type="scientific">Ranatra chinensis</name>
    <dbReference type="NCBI Taxonomy" id="642074"/>
    <lineage>
        <taxon>Eukaryota</taxon>
        <taxon>Metazoa</taxon>
        <taxon>Ecdysozoa</taxon>
        <taxon>Arthropoda</taxon>
        <taxon>Hexapoda</taxon>
        <taxon>Insecta</taxon>
        <taxon>Pterygota</taxon>
        <taxon>Neoptera</taxon>
        <taxon>Paraneoptera</taxon>
        <taxon>Hemiptera</taxon>
        <taxon>Heteroptera</taxon>
        <taxon>Panheteroptera</taxon>
        <taxon>Nepomorpha</taxon>
        <taxon>Nepidae</taxon>
        <taxon>Ranatrinae</taxon>
        <taxon>Ranatra</taxon>
    </lineage>
</organism>
<feature type="signal peptide" evidence="2">
    <location>
        <begin position="1"/>
        <end position="26"/>
    </location>
</feature>
<evidence type="ECO:0000256" key="1">
    <source>
        <dbReference type="SAM" id="Phobius"/>
    </source>
</evidence>
<keyword evidence="2" id="KW-0732">Signal</keyword>
<keyword evidence="1" id="KW-0472">Membrane</keyword>
<evidence type="ECO:0000313" key="4">
    <source>
        <dbReference type="Proteomes" id="UP001558652"/>
    </source>
</evidence>
<feature type="chain" id="PRO_5044747557" description="Secreted protein" evidence="2">
    <location>
        <begin position="27"/>
        <end position="133"/>
    </location>
</feature>
<keyword evidence="1" id="KW-0812">Transmembrane</keyword>
<proteinExistence type="predicted"/>
<dbReference type="EMBL" id="JBFDAA010000005">
    <property type="protein sequence ID" value="KAL1132848.1"/>
    <property type="molecule type" value="Genomic_DNA"/>
</dbReference>
<keyword evidence="1" id="KW-1133">Transmembrane helix</keyword>
<evidence type="ECO:0000256" key="2">
    <source>
        <dbReference type="SAM" id="SignalP"/>
    </source>
</evidence>
<feature type="transmembrane region" description="Helical" evidence="1">
    <location>
        <begin position="103"/>
        <end position="126"/>
    </location>
</feature>
<evidence type="ECO:0008006" key="5">
    <source>
        <dbReference type="Google" id="ProtNLM"/>
    </source>
</evidence>
<dbReference type="AlphaFoldDB" id="A0ABD0Z9N9"/>
<keyword evidence="4" id="KW-1185">Reference proteome</keyword>
<dbReference type="Proteomes" id="UP001558652">
    <property type="component" value="Unassembled WGS sequence"/>
</dbReference>
<comment type="caution">
    <text evidence="3">The sequence shown here is derived from an EMBL/GenBank/DDBJ whole genome shotgun (WGS) entry which is preliminary data.</text>
</comment>
<name>A0ABD0Z9N9_9HEMI</name>
<sequence length="133" mass="14928">MQSLYRYKRSVLFLLWLLVFDRCLRLSDFRSKRVAGGLGCGLLEPAFTHFKAATGRRLLKPRLLRVCLSEGHCLITSLPSSLTTLKRAATDLTSRLRALRTRISFFCVVVLNSATAQLFLGTAILAQKRKNGV</sequence>
<reference evidence="3 4" key="1">
    <citation type="submission" date="2024-07" db="EMBL/GenBank/DDBJ databases">
        <title>Chromosome-level genome assembly of the water stick insect Ranatra chinensis (Heteroptera: Nepidae).</title>
        <authorList>
            <person name="Liu X."/>
        </authorList>
    </citation>
    <scope>NUCLEOTIDE SEQUENCE [LARGE SCALE GENOMIC DNA]</scope>
    <source>
        <strain evidence="3">Cailab_2021Rc</strain>
        <tissue evidence="3">Muscle</tissue>
    </source>
</reference>
<accession>A0ABD0Z9N9</accession>